<evidence type="ECO:0000313" key="1">
    <source>
        <dbReference type="EMBL" id="GIY95690.1"/>
    </source>
</evidence>
<reference evidence="1 2" key="1">
    <citation type="submission" date="2021-06" db="EMBL/GenBank/DDBJ databases">
        <title>Caerostris extrusa draft genome.</title>
        <authorList>
            <person name="Kono N."/>
            <person name="Arakawa K."/>
        </authorList>
    </citation>
    <scope>NUCLEOTIDE SEQUENCE [LARGE SCALE GENOMIC DNA]</scope>
</reference>
<protein>
    <submittedName>
        <fullName evidence="1">Uncharacterized protein</fullName>
    </submittedName>
</protein>
<dbReference type="AlphaFoldDB" id="A0AAV4XN91"/>
<dbReference type="Proteomes" id="UP001054945">
    <property type="component" value="Unassembled WGS sequence"/>
</dbReference>
<accession>A0AAV4XN91</accession>
<keyword evidence="2" id="KW-1185">Reference proteome</keyword>
<sequence>MLLSSNNCLFQSTVCVPWPLNHPVEVHFLTILISNLRFVFPKSSWNHFHEIIFRVTSEVIASVISIVDRTQIKPEKTCLCPEQHFDPTNRSFTYAQAFKEHPQIIRREKRKEERKKGFMFGGQFLEEMSAEKRETSFPVGFGTFSRIPEDAGMRGGQ</sequence>
<gene>
    <name evidence="1" type="ORF">CEXT_490761</name>
</gene>
<evidence type="ECO:0000313" key="2">
    <source>
        <dbReference type="Proteomes" id="UP001054945"/>
    </source>
</evidence>
<organism evidence="1 2">
    <name type="scientific">Caerostris extrusa</name>
    <name type="common">Bark spider</name>
    <name type="synonym">Caerostris bankana</name>
    <dbReference type="NCBI Taxonomy" id="172846"/>
    <lineage>
        <taxon>Eukaryota</taxon>
        <taxon>Metazoa</taxon>
        <taxon>Ecdysozoa</taxon>
        <taxon>Arthropoda</taxon>
        <taxon>Chelicerata</taxon>
        <taxon>Arachnida</taxon>
        <taxon>Araneae</taxon>
        <taxon>Araneomorphae</taxon>
        <taxon>Entelegynae</taxon>
        <taxon>Araneoidea</taxon>
        <taxon>Araneidae</taxon>
        <taxon>Caerostris</taxon>
    </lineage>
</organism>
<dbReference type="EMBL" id="BPLR01017952">
    <property type="protein sequence ID" value="GIY95690.1"/>
    <property type="molecule type" value="Genomic_DNA"/>
</dbReference>
<comment type="caution">
    <text evidence="1">The sequence shown here is derived from an EMBL/GenBank/DDBJ whole genome shotgun (WGS) entry which is preliminary data.</text>
</comment>
<proteinExistence type="predicted"/>
<name>A0AAV4XN91_CAEEX</name>